<sequence>MTTNTKADFEIIDTDSIAHLSTMTFKHLSRALKHSSENIPSFNEYVQENQVEKVFSPMRLILQILGRFPFTPVPTSKRNNNESDGKPYSDSLFTFHWLYFAITSIISLVIFFFMSMGFANVYLGWELSLFNNSQFHECEEEMFEENLVPFVLVWSCLLHSIVGNISFFKNRKLIVNYLNQWETTVKTLEVKLSISIRNYLIVANCWFLGFLAIVVFFYHFKILRQAVGGAEVIALLCLKPFIGNVLNSNMGDRHSWFPAMSAIANFALVYSMYASRALLFLYAYKCKLLRFTFKKWNQRVEKLLDENPYEMESSILKNWENLYRDHVILIKTVKETDKVFAGILQAYYASQIMNMCFELYYLARSGTFKSSSINCAVTEVNQHGDIVAAVLLLIQNVSIFLQVSLVAAYVQDEAQKGYDILRNKGVPLCFQSRPKRYFVQSLMQSFSQKIVMTGGKFFSIDRPFVITVLGAVCTYFVIILQFGDRLLKPTP</sequence>
<feature type="transmembrane region" description="Helical" evidence="7">
    <location>
        <begin position="199"/>
        <end position="218"/>
    </location>
</feature>
<dbReference type="PANTHER" id="PTHR21421">
    <property type="entry name" value="GUSTATORY RECEPTOR"/>
    <property type="match status" value="1"/>
</dbReference>
<dbReference type="GO" id="GO:0051606">
    <property type="term" value="P:detection of stimulus"/>
    <property type="evidence" value="ECO:0007669"/>
    <property type="project" value="UniProtKB-ARBA"/>
</dbReference>
<dbReference type="GO" id="GO:0038023">
    <property type="term" value="F:signaling receptor activity"/>
    <property type="evidence" value="ECO:0007669"/>
    <property type="project" value="UniProtKB-ARBA"/>
</dbReference>
<name>A0A8J2J875_9HEXA</name>
<keyword evidence="4 7" id="KW-1133">Transmembrane helix</keyword>
<evidence type="ECO:0000256" key="6">
    <source>
        <dbReference type="ARBA" id="ARBA00023170"/>
    </source>
</evidence>
<evidence type="ECO:0000256" key="7">
    <source>
        <dbReference type="SAM" id="Phobius"/>
    </source>
</evidence>
<feature type="transmembrane region" description="Helical" evidence="7">
    <location>
        <begin position="97"/>
        <end position="125"/>
    </location>
</feature>
<feature type="transmembrane region" description="Helical" evidence="7">
    <location>
        <begin position="146"/>
        <end position="168"/>
    </location>
</feature>
<protein>
    <recommendedName>
        <fullName evidence="10">Gustatory receptor</fullName>
    </recommendedName>
</protein>
<feature type="transmembrane region" description="Helical" evidence="7">
    <location>
        <begin position="464"/>
        <end position="483"/>
    </location>
</feature>
<keyword evidence="2" id="KW-1003">Cell membrane</keyword>
<dbReference type="GO" id="GO:0050909">
    <property type="term" value="P:sensory perception of taste"/>
    <property type="evidence" value="ECO:0007669"/>
    <property type="project" value="InterPro"/>
</dbReference>
<dbReference type="GO" id="GO:0005886">
    <property type="term" value="C:plasma membrane"/>
    <property type="evidence" value="ECO:0007669"/>
    <property type="project" value="UniProtKB-SubCell"/>
</dbReference>
<evidence type="ECO:0000256" key="5">
    <source>
        <dbReference type="ARBA" id="ARBA00023136"/>
    </source>
</evidence>
<comment type="subcellular location">
    <subcellularLocation>
        <location evidence="1">Cell membrane</location>
        <topology evidence="1">Multi-pass membrane protein</topology>
    </subcellularLocation>
</comment>
<dbReference type="OrthoDB" id="5800391at2759"/>
<keyword evidence="5 7" id="KW-0472">Membrane</keyword>
<evidence type="ECO:0000256" key="4">
    <source>
        <dbReference type="ARBA" id="ARBA00022989"/>
    </source>
</evidence>
<keyword evidence="6" id="KW-0675">Receptor</keyword>
<evidence type="ECO:0000313" key="9">
    <source>
        <dbReference type="Proteomes" id="UP000708208"/>
    </source>
</evidence>
<dbReference type="Pfam" id="PF08395">
    <property type="entry name" value="7tm_7"/>
    <property type="match status" value="1"/>
</dbReference>
<evidence type="ECO:0000256" key="2">
    <source>
        <dbReference type="ARBA" id="ARBA00022475"/>
    </source>
</evidence>
<evidence type="ECO:0000313" key="8">
    <source>
        <dbReference type="EMBL" id="CAG7712545.1"/>
    </source>
</evidence>
<reference evidence="8" key="1">
    <citation type="submission" date="2021-06" db="EMBL/GenBank/DDBJ databases">
        <authorList>
            <person name="Hodson N. C."/>
            <person name="Mongue J. A."/>
            <person name="Jaron S. K."/>
        </authorList>
    </citation>
    <scope>NUCLEOTIDE SEQUENCE</scope>
</reference>
<evidence type="ECO:0000256" key="3">
    <source>
        <dbReference type="ARBA" id="ARBA00022692"/>
    </source>
</evidence>
<comment type="caution">
    <text evidence="8">The sequence shown here is derived from an EMBL/GenBank/DDBJ whole genome shotgun (WGS) entry which is preliminary data.</text>
</comment>
<evidence type="ECO:0000256" key="1">
    <source>
        <dbReference type="ARBA" id="ARBA00004651"/>
    </source>
</evidence>
<dbReference type="InterPro" id="IPR013604">
    <property type="entry name" value="7TM_chemorcpt"/>
</dbReference>
<keyword evidence="9" id="KW-1185">Reference proteome</keyword>
<gene>
    <name evidence="8" type="ORF">AFUS01_LOCUS5164</name>
</gene>
<evidence type="ECO:0008006" key="10">
    <source>
        <dbReference type="Google" id="ProtNLM"/>
    </source>
</evidence>
<dbReference type="Proteomes" id="UP000708208">
    <property type="component" value="Unassembled WGS sequence"/>
</dbReference>
<dbReference type="PANTHER" id="PTHR21421:SF29">
    <property type="entry name" value="GUSTATORY RECEPTOR 5A FOR TREHALOSE-RELATED"/>
    <property type="match status" value="1"/>
</dbReference>
<keyword evidence="3 7" id="KW-0812">Transmembrane</keyword>
<dbReference type="AlphaFoldDB" id="A0A8J2J875"/>
<feature type="transmembrane region" description="Helical" evidence="7">
    <location>
        <begin position="262"/>
        <end position="284"/>
    </location>
</feature>
<accession>A0A8J2J875</accession>
<proteinExistence type="predicted"/>
<organism evidence="8 9">
    <name type="scientific">Allacma fusca</name>
    <dbReference type="NCBI Taxonomy" id="39272"/>
    <lineage>
        <taxon>Eukaryota</taxon>
        <taxon>Metazoa</taxon>
        <taxon>Ecdysozoa</taxon>
        <taxon>Arthropoda</taxon>
        <taxon>Hexapoda</taxon>
        <taxon>Collembola</taxon>
        <taxon>Symphypleona</taxon>
        <taxon>Sminthuridae</taxon>
        <taxon>Allacma</taxon>
    </lineage>
</organism>
<dbReference type="EMBL" id="CAJVCH010032732">
    <property type="protein sequence ID" value="CAG7712545.1"/>
    <property type="molecule type" value="Genomic_DNA"/>
</dbReference>